<evidence type="ECO:0000313" key="4">
    <source>
        <dbReference type="Proteomes" id="UP001153292"/>
    </source>
</evidence>
<proteinExistence type="predicted"/>
<accession>A0ABN8AXN0</accession>
<dbReference type="Gene3D" id="2.40.10.10">
    <property type="entry name" value="Trypsin-like serine proteases"/>
    <property type="match status" value="1"/>
</dbReference>
<evidence type="ECO:0000256" key="1">
    <source>
        <dbReference type="SAM" id="SignalP"/>
    </source>
</evidence>
<dbReference type="InterPro" id="IPR001254">
    <property type="entry name" value="Trypsin_dom"/>
</dbReference>
<evidence type="ECO:0000313" key="3">
    <source>
        <dbReference type="EMBL" id="CAH0398149.1"/>
    </source>
</evidence>
<dbReference type="SUPFAM" id="SSF50494">
    <property type="entry name" value="Trypsin-like serine proteases"/>
    <property type="match status" value="1"/>
</dbReference>
<keyword evidence="4" id="KW-1185">Reference proteome</keyword>
<reference evidence="3" key="1">
    <citation type="submission" date="2021-12" db="EMBL/GenBank/DDBJ databases">
        <authorList>
            <person name="King R."/>
        </authorList>
    </citation>
    <scope>NUCLEOTIDE SEQUENCE</scope>
</reference>
<dbReference type="EMBL" id="OU963904">
    <property type="protein sequence ID" value="CAH0398149.1"/>
    <property type="molecule type" value="Genomic_DNA"/>
</dbReference>
<dbReference type="Pfam" id="PF00089">
    <property type="entry name" value="Trypsin"/>
    <property type="match status" value="1"/>
</dbReference>
<keyword evidence="1" id="KW-0732">Signal</keyword>
<dbReference type="InterPro" id="IPR009003">
    <property type="entry name" value="Peptidase_S1_PA"/>
</dbReference>
<sequence length="353" mass="38675">MTYTLVVVFLLDTVTKEFPETSEDNGIFSSANYKCAPTIQDAVFETANRQFGLDIKPNVNFKTGSRFDENNDIVDSVVEFENEFSMENAELNNVKRGKQFEDIKCENVNGTDTADDIISHPVLPETSTFLVAIFETLSNITAHTCSGTLLSPNWVLTSENCIDVLGYLRNGTNYTGKSVYTVVAEATNPLVDGSIHNVTQVVLQPDRGATNFSNFPRSRCAGLVMMRIAPRMEGGGLEIAMDEVPPNIEAQAYGWAYIKNELSVDVMKIISIPVNIQLSSTTCDLNCTRSEEELCFTTNDTKMIAQLSLGGAVLWMQGRRARVAAVTRAGDGALSATTVHLHAVWIQSLLSST</sequence>
<dbReference type="InterPro" id="IPR043504">
    <property type="entry name" value="Peptidase_S1_PA_chymotrypsin"/>
</dbReference>
<dbReference type="Proteomes" id="UP001153292">
    <property type="component" value="Chromosome 11"/>
</dbReference>
<organism evidence="3 4">
    <name type="scientific">Chilo suppressalis</name>
    <name type="common">Asiatic rice borer moth</name>
    <dbReference type="NCBI Taxonomy" id="168631"/>
    <lineage>
        <taxon>Eukaryota</taxon>
        <taxon>Metazoa</taxon>
        <taxon>Ecdysozoa</taxon>
        <taxon>Arthropoda</taxon>
        <taxon>Hexapoda</taxon>
        <taxon>Insecta</taxon>
        <taxon>Pterygota</taxon>
        <taxon>Neoptera</taxon>
        <taxon>Endopterygota</taxon>
        <taxon>Lepidoptera</taxon>
        <taxon>Glossata</taxon>
        <taxon>Ditrysia</taxon>
        <taxon>Pyraloidea</taxon>
        <taxon>Crambidae</taxon>
        <taxon>Crambinae</taxon>
        <taxon>Chilo</taxon>
    </lineage>
</organism>
<evidence type="ECO:0000259" key="2">
    <source>
        <dbReference type="PROSITE" id="PS50240"/>
    </source>
</evidence>
<dbReference type="PROSITE" id="PS50240">
    <property type="entry name" value="TRYPSIN_DOM"/>
    <property type="match status" value="1"/>
</dbReference>
<feature type="domain" description="Peptidase S1" evidence="2">
    <location>
        <begin position="107"/>
        <end position="351"/>
    </location>
</feature>
<feature type="chain" id="PRO_5047436469" description="Peptidase S1 domain-containing protein" evidence="1">
    <location>
        <begin position="17"/>
        <end position="353"/>
    </location>
</feature>
<dbReference type="SMART" id="SM00020">
    <property type="entry name" value="Tryp_SPc"/>
    <property type="match status" value="1"/>
</dbReference>
<gene>
    <name evidence="3" type="ORF">CHILSU_LOCUS1257</name>
</gene>
<feature type="signal peptide" evidence="1">
    <location>
        <begin position="1"/>
        <end position="16"/>
    </location>
</feature>
<protein>
    <recommendedName>
        <fullName evidence="2">Peptidase S1 domain-containing protein</fullName>
    </recommendedName>
</protein>
<name>A0ABN8AXN0_CHISP</name>